<keyword evidence="1" id="KW-1133">Transmembrane helix</keyword>
<sequence length="98" mass="11058">MYMAFIFFVFLLLLFTALWRTTFAEDKKIKIFGHLIETIGSAFIGILIVAYFLNKILPVGDWIINFGQDEILAGDYTYGVICVITGAIIKLISSLDLD</sequence>
<name>A0A1W2GQU7_REIFA</name>
<feature type="transmembrane region" description="Helical" evidence="1">
    <location>
        <begin position="34"/>
        <end position="53"/>
    </location>
</feature>
<dbReference type="RefSeq" id="WP_139793984.1">
    <property type="nucleotide sequence ID" value="NZ_FWYF01000005.1"/>
</dbReference>
<keyword evidence="1" id="KW-0812">Transmembrane</keyword>
<evidence type="ECO:0000256" key="1">
    <source>
        <dbReference type="SAM" id="Phobius"/>
    </source>
</evidence>
<evidence type="ECO:0000313" key="2">
    <source>
        <dbReference type="EMBL" id="SMD38626.1"/>
    </source>
</evidence>
<dbReference type="Proteomes" id="UP000192472">
    <property type="component" value="Unassembled WGS sequence"/>
</dbReference>
<dbReference type="EMBL" id="FWYF01000005">
    <property type="protein sequence ID" value="SMD38626.1"/>
    <property type="molecule type" value="Genomic_DNA"/>
</dbReference>
<keyword evidence="1" id="KW-0472">Membrane</keyword>
<protein>
    <submittedName>
        <fullName evidence="2">Uncharacterized protein</fullName>
    </submittedName>
</protein>
<gene>
    <name evidence="2" type="ORF">SAMN04488029_3838</name>
</gene>
<keyword evidence="3" id="KW-1185">Reference proteome</keyword>
<proteinExistence type="predicted"/>
<accession>A0A1W2GQU7</accession>
<organism evidence="2 3">
    <name type="scientific">Reichenbachiella faecimaris</name>
    <dbReference type="NCBI Taxonomy" id="692418"/>
    <lineage>
        <taxon>Bacteria</taxon>
        <taxon>Pseudomonadati</taxon>
        <taxon>Bacteroidota</taxon>
        <taxon>Cytophagia</taxon>
        <taxon>Cytophagales</taxon>
        <taxon>Reichenbachiellaceae</taxon>
        <taxon>Reichenbachiella</taxon>
    </lineage>
</organism>
<evidence type="ECO:0000313" key="3">
    <source>
        <dbReference type="Proteomes" id="UP000192472"/>
    </source>
</evidence>
<dbReference type="AlphaFoldDB" id="A0A1W2GQU7"/>
<reference evidence="2 3" key="1">
    <citation type="submission" date="2017-04" db="EMBL/GenBank/DDBJ databases">
        <authorList>
            <person name="Afonso C.L."/>
            <person name="Miller P.J."/>
            <person name="Scott M.A."/>
            <person name="Spackman E."/>
            <person name="Goraichik I."/>
            <person name="Dimitrov K.M."/>
            <person name="Suarez D.L."/>
            <person name="Swayne D.E."/>
        </authorList>
    </citation>
    <scope>NUCLEOTIDE SEQUENCE [LARGE SCALE GENOMIC DNA]</scope>
    <source>
        <strain evidence="2 3">DSM 26133</strain>
    </source>
</reference>